<accession>A0ABP8VNN4</accession>
<keyword evidence="2" id="KW-1185">Reference proteome</keyword>
<dbReference type="EMBL" id="BAABIB010000157">
    <property type="protein sequence ID" value="GAA4667972.1"/>
    <property type="molecule type" value="Genomic_DNA"/>
</dbReference>
<comment type="caution">
    <text evidence="1">The sequence shown here is derived from an EMBL/GenBank/DDBJ whole genome shotgun (WGS) entry which is preliminary data.</text>
</comment>
<evidence type="ECO:0000313" key="2">
    <source>
        <dbReference type="Proteomes" id="UP001500192"/>
    </source>
</evidence>
<dbReference type="Proteomes" id="UP001500192">
    <property type="component" value="Unassembled WGS sequence"/>
</dbReference>
<dbReference type="RefSeq" id="WP_346056494.1">
    <property type="nucleotide sequence ID" value="NZ_BAABIB010000157.1"/>
</dbReference>
<sequence length="319" mass="35633">MLRSAWIKWARAVEHQHLLAREGREWIANDSYVYDRTDNASDNTNPLLAVHWRLRIVHPYPERWSVLIGDVLTNLRAALDHSFWAAAEAHTGTPDAPHRVMFPIHTQSTKFAKAAKELQPLVAPPVWKFIESVQPFHGNDKAHTHPLEILRWMSNVDKHRAVHVLGRTAFDVGPVLVRSTPPLEVADEWRREGPTSDGDVIARVKLRRPPSGTSVDLIPTFAHTACLQISDDPEEVHALDSVMDVMREHVLGVLASLTELLGEPFPEPATLELGEHHDEVVPEFGGAIALIRDLDGATHRINLDQLPAEQGHEPAAPTT</sequence>
<proteinExistence type="predicted"/>
<organism evidence="1 2">
    <name type="scientific">Amycolatopsis dongchuanensis</name>
    <dbReference type="NCBI Taxonomy" id="1070866"/>
    <lineage>
        <taxon>Bacteria</taxon>
        <taxon>Bacillati</taxon>
        <taxon>Actinomycetota</taxon>
        <taxon>Actinomycetes</taxon>
        <taxon>Pseudonocardiales</taxon>
        <taxon>Pseudonocardiaceae</taxon>
        <taxon>Amycolatopsis</taxon>
    </lineage>
</organism>
<name>A0ABP8VNN4_9PSEU</name>
<protein>
    <submittedName>
        <fullName evidence="1">Uncharacterized protein</fullName>
    </submittedName>
</protein>
<gene>
    <name evidence="1" type="ORF">GCM10023214_72590</name>
</gene>
<evidence type="ECO:0000313" key="1">
    <source>
        <dbReference type="EMBL" id="GAA4667972.1"/>
    </source>
</evidence>
<reference evidence="2" key="1">
    <citation type="journal article" date="2019" name="Int. J. Syst. Evol. Microbiol.">
        <title>The Global Catalogue of Microorganisms (GCM) 10K type strain sequencing project: providing services to taxonomists for standard genome sequencing and annotation.</title>
        <authorList>
            <consortium name="The Broad Institute Genomics Platform"/>
            <consortium name="The Broad Institute Genome Sequencing Center for Infectious Disease"/>
            <person name="Wu L."/>
            <person name="Ma J."/>
        </authorList>
    </citation>
    <scope>NUCLEOTIDE SEQUENCE [LARGE SCALE GENOMIC DNA]</scope>
    <source>
        <strain evidence="2">JCM 18054</strain>
    </source>
</reference>